<accession>A0ABV1HUE3</accession>
<evidence type="ECO:0000256" key="1">
    <source>
        <dbReference type="SAM" id="Phobius"/>
    </source>
</evidence>
<proteinExistence type="predicted"/>
<dbReference type="SUPFAM" id="SSF49384">
    <property type="entry name" value="Carbohydrate-binding domain"/>
    <property type="match status" value="1"/>
</dbReference>
<evidence type="ECO:0000256" key="2">
    <source>
        <dbReference type="SAM" id="SignalP"/>
    </source>
</evidence>
<feature type="signal peptide" evidence="2">
    <location>
        <begin position="1"/>
        <end position="20"/>
    </location>
</feature>
<keyword evidence="4" id="KW-1185">Reference proteome</keyword>
<reference evidence="3 4" key="1">
    <citation type="submission" date="2024-03" db="EMBL/GenBank/DDBJ databases">
        <title>Human intestinal bacterial collection.</title>
        <authorList>
            <person name="Pauvert C."/>
            <person name="Hitch T.C.A."/>
            <person name="Clavel T."/>
        </authorList>
    </citation>
    <scope>NUCLEOTIDE SEQUENCE [LARGE SCALE GENOMIC DNA]</scope>
    <source>
        <strain evidence="3 4">CLA-AP-H18</strain>
    </source>
</reference>
<feature type="transmembrane region" description="Helical" evidence="1">
    <location>
        <begin position="275"/>
        <end position="298"/>
    </location>
</feature>
<keyword evidence="1" id="KW-0812">Transmembrane</keyword>
<protein>
    <submittedName>
        <fullName evidence="3">Cohesin domain-containing protein</fullName>
    </submittedName>
</protein>
<comment type="caution">
    <text evidence="3">The sequence shown here is derived from an EMBL/GenBank/DDBJ whole genome shotgun (WGS) entry which is preliminary data.</text>
</comment>
<keyword evidence="1" id="KW-1133">Transmembrane helix</keyword>
<organism evidence="3 4">
    <name type="scientific">Ruminococcoides intestinihominis</name>
    <dbReference type="NCBI Taxonomy" id="3133161"/>
    <lineage>
        <taxon>Bacteria</taxon>
        <taxon>Bacillati</taxon>
        <taxon>Bacillota</taxon>
        <taxon>Clostridia</taxon>
        <taxon>Eubacteriales</taxon>
        <taxon>Oscillospiraceae</taxon>
        <taxon>Ruminococcoides</taxon>
    </lineage>
</organism>
<gene>
    <name evidence="3" type="ORF">ABFO16_04310</name>
</gene>
<dbReference type="EMBL" id="JBBMFI010000011">
    <property type="protein sequence ID" value="MEQ2565457.1"/>
    <property type="molecule type" value="Genomic_DNA"/>
</dbReference>
<dbReference type="InterPro" id="IPR008965">
    <property type="entry name" value="CBM2/CBM3_carb-bd_dom_sf"/>
</dbReference>
<dbReference type="RefSeq" id="WP_211147423.1">
    <property type="nucleotide sequence ID" value="NZ_JBBMEY010000013.1"/>
</dbReference>
<keyword evidence="1" id="KW-0472">Membrane</keyword>
<sequence>MTKRISAVVLALLMCLLALASSVTSFSAEENLKLNGEVNAKVGDKVTYEFCVSDVPEKTEDIQMQVAYDSQYLKVDPDKVEYLDGGSSVYNTDLENEVLFNSANGVQGWDMKEKTMILSLTFEVLQGGSTDITYYVQCFDYQSNSQNVDTLQFTTDFLVNGKTAKKNVVPKVNENGNGGIFINYENGKGTKNGGDNPIGGQYGRYNTNNQTTDSNGNVVQNNASVATDANGNTVENATTAYQATTESTAMRTNSSGQNVTDSNGKEVSYTDSDNFWRNLGIVGIVALIVIVIVIKVIVDKKKGKKEE</sequence>
<evidence type="ECO:0000313" key="3">
    <source>
        <dbReference type="EMBL" id="MEQ2565457.1"/>
    </source>
</evidence>
<keyword evidence="2" id="KW-0732">Signal</keyword>
<name>A0ABV1HUE3_9FIRM</name>
<evidence type="ECO:0000313" key="4">
    <source>
        <dbReference type="Proteomes" id="UP001478133"/>
    </source>
</evidence>
<feature type="chain" id="PRO_5046121281" evidence="2">
    <location>
        <begin position="21"/>
        <end position="307"/>
    </location>
</feature>
<dbReference type="Proteomes" id="UP001478133">
    <property type="component" value="Unassembled WGS sequence"/>
</dbReference>